<dbReference type="EMBL" id="RFFG01000003">
    <property type="protein sequence ID" value="RMI47479.1"/>
    <property type="molecule type" value="Genomic_DNA"/>
</dbReference>
<dbReference type="AlphaFoldDB" id="A0A3M2MD63"/>
<keyword evidence="1" id="KW-0732">Signal</keyword>
<organism evidence="2 3">
    <name type="scientific">Actinomadura harenae</name>
    <dbReference type="NCBI Taxonomy" id="2483351"/>
    <lineage>
        <taxon>Bacteria</taxon>
        <taxon>Bacillati</taxon>
        <taxon>Actinomycetota</taxon>
        <taxon>Actinomycetes</taxon>
        <taxon>Streptosporangiales</taxon>
        <taxon>Thermomonosporaceae</taxon>
        <taxon>Actinomadura</taxon>
    </lineage>
</organism>
<gene>
    <name evidence="2" type="ORF">EBO15_02975</name>
</gene>
<evidence type="ECO:0000256" key="1">
    <source>
        <dbReference type="SAM" id="SignalP"/>
    </source>
</evidence>
<sequence length="180" mass="18948">MRNTRRFRLQAAAGAGILAGLTGPIALTGAAQAAPTAKGDCQVTEITLHGSRPATHRCLRKEGTVTPNVSVVKCDNSRQLELFWDSPISAGGPVLCILGKGWLNLADGDQADGRNWNDKASAWRAGCSSGHFDENAGWSPGKQQYFDGGDGPSAPSGIFDGQQDHLANDTLTVVTLEKDC</sequence>
<dbReference type="OrthoDB" id="9937253at2"/>
<accession>A0A3M2MD63</accession>
<proteinExistence type="predicted"/>
<evidence type="ECO:0008006" key="4">
    <source>
        <dbReference type="Google" id="ProtNLM"/>
    </source>
</evidence>
<evidence type="ECO:0000313" key="2">
    <source>
        <dbReference type="EMBL" id="RMI47479.1"/>
    </source>
</evidence>
<reference evidence="2 3" key="1">
    <citation type="submission" date="2018-10" db="EMBL/GenBank/DDBJ databases">
        <title>Isolation from soil.</title>
        <authorList>
            <person name="Hu J."/>
        </authorList>
    </citation>
    <scope>NUCLEOTIDE SEQUENCE [LARGE SCALE GENOMIC DNA]</scope>
    <source>
        <strain evidence="2 3">NEAU-Ht49</strain>
    </source>
</reference>
<comment type="caution">
    <text evidence="2">The sequence shown here is derived from an EMBL/GenBank/DDBJ whole genome shotgun (WGS) entry which is preliminary data.</text>
</comment>
<feature type="chain" id="PRO_5018209323" description="Secreted protein" evidence="1">
    <location>
        <begin position="34"/>
        <end position="180"/>
    </location>
</feature>
<dbReference type="RefSeq" id="WP_122192713.1">
    <property type="nucleotide sequence ID" value="NZ_JBHSKC010000002.1"/>
</dbReference>
<evidence type="ECO:0000313" key="3">
    <source>
        <dbReference type="Proteomes" id="UP000282674"/>
    </source>
</evidence>
<protein>
    <recommendedName>
        <fullName evidence="4">Secreted protein</fullName>
    </recommendedName>
</protein>
<name>A0A3M2MD63_9ACTN</name>
<dbReference type="PROSITE" id="PS51318">
    <property type="entry name" value="TAT"/>
    <property type="match status" value="1"/>
</dbReference>
<dbReference type="Proteomes" id="UP000282674">
    <property type="component" value="Unassembled WGS sequence"/>
</dbReference>
<feature type="signal peptide" evidence="1">
    <location>
        <begin position="1"/>
        <end position="33"/>
    </location>
</feature>
<dbReference type="InterPro" id="IPR006311">
    <property type="entry name" value="TAT_signal"/>
</dbReference>
<keyword evidence="3" id="KW-1185">Reference proteome</keyword>